<feature type="region of interest" description="Disordered" evidence="1">
    <location>
        <begin position="64"/>
        <end position="88"/>
    </location>
</feature>
<name>A0ABY2JH73_9MICO</name>
<sequence>MSFRPCSRVACSEESAATLTFDYADAMAVLGPLAVQREPHTFDLCARHARLTAAPQGWQLVRLRTDGPDAQPAAGPAAGPDAESGSAE</sequence>
<dbReference type="EMBL" id="SOGO01000011">
    <property type="protein sequence ID" value="TFD05715.1"/>
    <property type="molecule type" value="Genomic_DNA"/>
</dbReference>
<protein>
    <submittedName>
        <fullName evidence="2">DUF3499 family protein</fullName>
    </submittedName>
</protein>
<reference evidence="2 3" key="1">
    <citation type="submission" date="2019-03" db="EMBL/GenBank/DDBJ databases">
        <title>Genomics of glacier-inhabiting Cryobacterium strains.</title>
        <authorList>
            <person name="Liu Q."/>
            <person name="Xin Y.-H."/>
        </authorList>
    </citation>
    <scope>NUCLEOTIDE SEQUENCE [LARGE SCALE GENOMIC DNA]</scope>
    <source>
        <strain evidence="2 3">TMT2-16</strain>
    </source>
</reference>
<dbReference type="Pfam" id="PF12005">
    <property type="entry name" value="DUF3499"/>
    <property type="match status" value="1"/>
</dbReference>
<evidence type="ECO:0000313" key="2">
    <source>
        <dbReference type="EMBL" id="TFD05715.1"/>
    </source>
</evidence>
<dbReference type="Proteomes" id="UP000297851">
    <property type="component" value="Unassembled WGS sequence"/>
</dbReference>
<dbReference type="InterPro" id="IPR021888">
    <property type="entry name" value="DUF3499"/>
</dbReference>
<proteinExistence type="predicted"/>
<feature type="compositionally biased region" description="Low complexity" evidence="1">
    <location>
        <begin position="68"/>
        <end position="88"/>
    </location>
</feature>
<keyword evidence="3" id="KW-1185">Reference proteome</keyword>
<comment type="caution">
    <text evidence="2">The sequence shown here is derived from an EMBL/GenBank/DDBJ whole genome shotgun (WGS) entry which is preliminary data.</text>
</comment>
<evidence type="ECO:0000256" key="1">
    <source>
        <dbReference type="SAM" id="MobiDB-lite"/>
    </source>
</evidence>
<gene>
    <name evidence="2" type="ORF">E3T25_03430</name>
</gene>
<dbReference type="RefSeq" id="WP_134372193.1">
    <property type="nucleotide sequence ID" value="NZ_SOGO01000011.1"/>
</dbReference>
<organism evidence="2 3">
    <name type="scientific">Cryobacterium sandaracinum</name>
    <dbReference type="NCBI Taxonomy" id="1259247"/>
    <lineage>
        <taxon>Bacteria</taxon>
        <taxon>Bacillati</taxon>
        <taxon>Actinomycetota</taxon>
        <taxon>Actinomycetes</taxon>
        <taxon>Micrococcales</taxon>
        <taxon>Microbacteriaceae</taxon>
        <taxon>Cryobacterium</taxon>
    </lineage>
</organism>
<evidence type="ECO:0000313" key="3">
    <source>
        <dbReference type="Proteomes" id="UP000297851"/>
    </source>
</evidence>
<accession>A0ABY2JH73</accession>